<sequence length="24" mass="2518">MINPADPSAYYEAQDGAGLKPPPD</sequence>
<feature type="region of interest" description="Disordered" evidence="1">
    <location>
        <begin position="1"/>
        <end position="24"/>
    </location>
</feature>
<keyword evidence="3" id="KW-1185">Reference proteome</keyword>
<evidence type="ECO:0000313" key="3">
    <source>
        <dbReference type="Proteomes" id="UP000265520"/>
    </source>
</evidence>
<proteinExistence type="predicted"/>
<reference evidence="2 3" key="1">
    <citation type="journal article" date="2018" name="Front. Plant Sci.">
        <title>Red Clover (Trifolium pratense) and Zigzag Clover (T. medium) - A Picture of Genomic Similarities and Differences.</title>
        <authorList>
            <person name="Dluhosova J."/>
            <person name="Istvanek J."/>
            <person name="Nedelnik J."/>
            <person name="Repkova J."/>
        </authorList>
    </citation>
    <scope>NUCLEOTIDE SEQUENCE [LARGE SCALE GENOMIC DNA]</scope>
    <source>
        <strain evidence="3">cv. 10/8</strain>
        <tissue evidence="2">Leaf</tissue>
    </source>
</reference>
<organism evidence="2 3">
    <name type="scientific">Trifolium medium</name>
    <dbReference type="NCBI Taxonomy" id="97028"/>
    <lineage>
        <taxon>Eukaryota</taxon>
        <taxon>Viridiplantae</taxon>
        <taxon>Streptophyta</taxon>
        <taxon>Embryophyta</taxon>
        <taxon>Tracheophyta</taxon>
        <taxon>Spermatophyta</taxon>
        <taxon>Magnoliopsida</taxon>
        <taxon>eudicotyledons</taxon>
        <taxon>Gunneridae</taxon>
        <taxon>Pentapetalae</taxon>
        <taxon>rosids</taxon>
        <taxon>fabids</taxon>
        <taxon>Fabales</taxon>
        <taxon>Fabaceae</taxon>
        <taxon>Papilionoideae</taxon>
        <taxon>50 kb inversion clade</taxon>
        <taxon>NPAAA clade</taxon>
        <taxon>Hologalegina</taxon>
        <taxon>IRL clade</taxon>
        <taxon>Trifolieae</taxon>
        <taxon>Trifolium</taxon>
    </lineage>
</organism>
<feature type="non-terminal residue" evidence="2">
    <location>
        <position position="24"/>
    </location>
</feature>
<dbReference type="AlphaFoldDB" id="A0A392UIV2"/>
<dbReference type="EMBL" id="LXQA010837835">
    <property type="protein sequence ID" value="MCI73412.1"/>
    <property type="molecule type" value="Genomic_DNA"/>
</dbReference>
<evidence type="ECO:0000313" key="2">
    <source>
        <dbReference type="EMBL" id="MCI73412.1"/>
    </source>
</evidence>
<protein>
    <submittedName>
        <fullName evidence="2">Uncharacterized protein</fullName>
    </submittedName>
</protein>
<name>A0A392UIV2_9FABA</name>
<comment type="caution">
    <text evidence="2">The sequence shown here is derived from an EMBL/GenBank/DDBJ whole genome shotgun (WGS) entry which is preliminary data.</text>
</comment>
<dbReference type="Proteomes" id="UP000265520">
    <property type="component" value="Unassembled WGS sequence"/>
</dbReference>
<evidence type="ECO:0000256" key="1">
    <source>
        <dbReference type="SAM" id="MobiDB-lite"/>
    </source>
</evidence>
<accession>A0A392UIV2</accession>